<comment type="caution">
    <text evidence="3">The sequence shown here is derived from an EMBL/GenBank/DDBJ whole genome shotgun (WGS) entry which is preliminary data.</text>
</comment>
<dbReference type="PANTHER" id="PTHR24305">
    <property type="entry name" value="CYTOCHROME P450"/>
    <property type="match status" value="1"/>
</dbReference>
<protein>
    <submittedName>
        <fullName evidence="3">Cytochrome P450 monooxygenase sdnE</fullName>
    </submittedName>
</protein>
<sequence>MKSMLWASACVLLLVIYAVFVIVYRLFIHPLSKFPGPKLAAATKWYECYFDLAKSNGGEFAWEIDHMHKKYGPVIRVNPDEIHVKDPAAYEVIYAKSPTHRDKWPPAASMSGTPLATFGTVSHDLHRKRRLAISPFFSRKFIINAEKIFKDQVEHLSRNLQSCYQSGNVLDLRVTYLAFTTDTICRLAFGGALGLQDDTRGADDWAETMEAVARLTPLIKQFPFLLSVSTAFATPSMPQKNMHYRATEFLKQVNSNDEVEEMDEKAKLFHFINESTLPSEEKSSKRLAQEGFALIAAGSETTARILTIATFHILDNPDILRRLQVELKDVLRGRTELPSLDVLRELLWLTAVVKETLRIAALITSRLPVMAPTELHVAGWTIPSNVSLE</sequence>
<evidence type="ECO:0000313" key="3">
    <source>
        <dbReference type="EMBL" id="TVY17339.1"/>
    </source>
</evidence>
<dbReference type="SUPFAM" id="SSF48264">
    <property type="entry name" value="Cytochrome P450"/>
    <property type="match status" value="1"/>
</dbReference>
<dbReference type="Proteomes" id="UP000469559">
    <property type="component" value="Unassembled WGS sequence"/>
</dbReference>
<keyword evidence="3" id="KW-0560">Oxidoreductase</keyword>
<keyword evidence="2" id="KW-0472">Membrane</keyword>
<dbReference type="GO" id="GO:0020037">
    <property type="term" value="F:heme binding"/>
    <property type="evidence" value="ECO:0007669"/>
    <property type="project" value="InterPro"/>
</dbReference>
<dbReference type="EMBL" id="QGMF01000265">
    <property type="protein sequence ID" value="TVY17339.1"/>
    <property type="molecule type" value="Genomic_DNA"/>
</dbReference>
<reference evidence="3 4" key="1">
    <citation type="submission" date="2018-05" db="EMBL/GenBank/DDBJ databases">
        <title>Whole genome sequencing for identification of molecular markers to develop diagnostic detection tools for the regulated plant pathogen Lachnellula willkommii.</title>
        <authorList>
            <person name="Giroux E."/>
            <person name="Bilodeau G."/>
        </authorList>
    </citation>
    <scope>NUCLEOTIDE SEQUENCE [LARGE SCALE GENOMIC DNA]</scope>
    <source>
        <strain evidence="3 4">CBS 203.66</strain>
    </source>
</reference>
<evidence type="ECO:0000256" key="2">
    <source>
        <dbReference type="SAM" id="Phobius"/>
    </source>
</evidence>
<keyword evidence="3" id="KW-0503">Monooxygenase</keyword>
<dbReference type="AlphaFoldDB" id="A0A8T9BFT8"/>
<evidence type="ECO:0000313" key="4">
    <source>
        <dbReference type="Proteomes" id="UP000469559"/>
    </source>
</evidence>
<keyword evidence="2" id="KW-1133">Transmembrane helix</keyword>
<dbReference type="InterPro" id="IPR050121">
    <property type="entry name" value="Cytochrome_P450_monoxygenase"/>
</dbReference>
<feature type="transmembrane region" description="Helical" evidence="2">
    <location>
        <begin position="6"/>
        <end position="28"/>
    </location>
</feature>
<dbReference type="PRINTS" id="PR00463">
    <property type="entry name" value="EP450I"/>
</dbReference>
<dbReference type="CDD" id="cd11062">
    <property type="entry name" value="CYP58-like"/>
    <property type="match status" value="1"/>
</dbReference>
<dbReference type="InterPro" id="IPR036396">
    <property type="entry name" value="Cyt_P450_sf"/>
</dbReference>
<gene>
    <name evidence="3" type="primary">sdnE_4</name>
    <name evidence="3" type="ORF">LARI1_G003456</name>
</gene>
<dbReference type="GO" id="GO:0005506">
    <property type="term" value="F:iron ion binding"/>
    <property type="evidence" value="ECO:0007669"/>
    <property type="project" value="InterPro"/>
</dbReference>
<dbReference type="InterPro" id="IPR001128">
    <property type="entry name" value="Cyt_P450"/>
</dbReference>
<keyword evidence="4" id="KW-1185">Reference proteome</keyword>
<proteinExistence type="inferred from homology"/>
<dbReference type="GO" id="GO:0016705">
    <property type="term" value="F:oxidoreductase activity, acting on paired donors, with incorporation or reduction of molecular oxygen"/>
    <property type="evidence" value="ECO:0007669"/>
    <property type="project" value="InterPro"/>
</dbReference>
<dbReference type="InterPro" id="IPR002401">
    <property type="entry name" value="Cyt_P450_E_grp-I"/>
</dbReference>
<keyword evidence="2" id="KW-0812">Transmembrane</keyword>
<evidence type="ECO:0000256" key="1">
    <source>
        <dbReference type="ARBA" id="ARBA00010617"/>
    </source>
</evidence>
<accession>A0A8T9BFT8</accession>
<dbReference type="GO" id="GO:0004497">
    <property type="term" value="F:monooxygenase activity"/>
    <property type="evidence" value="ECO:0007669"/>
    <property type="project" value="UniProtKB-KW"/>
</dbReference>
<dbReference type="PANTHER" id="PTHR24305:SF166">
    <property type="entry name" value="CYTOCHROME P450 12A4, MITOCHONDRIAL-RELATED"/>
    <property type="match status" value="1"/>
</dbReference>
<name>A0A8T9BFT8_9HELO</name>
<dbReference type="Pfam" id="PF00067">
    <property type="entry name" value="p450"/>
    <property type="match status" value="1"/>
</dbReference>
<organism evidence="3 4">
    <name type="scientific">Lachnellula arida</name>
    <dbReference type="NCBI Taxonomy" id="1316785"/>
    <lineage>
        <taxon>Eukaryota</taxon>
        <taxon>Fungi</taxon>
        <taxon>Dikarya</taxon>
        <taxon>Ascomycota</taxon>
        <taxon>Pezizomycotina</taxon>
        <taxon>Leotiomycetes</taxon>
        <taxon>Helotiales</taxon>
        <taxon>Lachnaceae</taxon>
        <taxon>Lachnellula</taxon>
    </lineage>
</organism>
<dbReference type="OrthoDB" id="3945418at2759"/>
<comment type="similarity">
    <text evidence="1">Belongs to the cytochrome P450 family.</text>
</comment>
<dbReference type="Gene3D" id="1.10.630.10">
    <property type="entry name" value="Cytochrome P450"/>
    <property type="match status" value="1"/>
</dbReference>